<dbReference type="Proteomes" id="UP000476064">
    <property type="component" value="Chromosome"/>
</dbReference>
<keyword evidence="3" id="KW-1133">Transmembrane helix</keyword>
<sequence>MQPESNSKRSADNAICSDAAAFVYGGLSDAGRDAFEVHLKTCSACRQFVDDIRSIIVECPPSNAHEMAGESESARSQLLAEYVKQLFLHEPLQRYKRIIRALTAACLLLILAVATLWIRLESVENAGDKLSQDATALHRAMGSFLEHSGHIVDQIVDMHAAAHGSLSSGLAVIVAGGDSMRMFLEAEKLPPPGGSEAYHVWLHEDGRSVHAGTLPMRNGTGAFRYEGVADHYDRIFVTLEPSSSAGSSPIGRIVLSGTLSS</sequence>
<dbReference type="EMBL" id="CP048209">
    <property type="protein sequence ID" value="QHT60175.1"/>
    <property type="molecule type" value="Genomic_DNA"/>
</dbReference>
<organism evidence="6 7">
    <name type="scientific">Paenibacillus lycopersici</name>
    <dbReference type="NCBI Taxonomy" id="2704462"/>
    <lineage>
        <taxon>Bacteria</taxon>
        <taxon>Bacillati</taxon>
        <taxon>Bacillota</taxon>
        <taxon>Bacilli</taxon>
        <taxon>Bacillales</taxon>
        <taxon>Paenibacillaceae</taxon>
        <taxon>Paenibacillus</taxon>
    </lineage>
</organism>
<name>A0A6C0G591_9BACL</name>
<protein>
    <recommendedName>
        <fullName evidence="2">Anti-sigma-W factor RsiW</fullName>
    </recommendedName>
</protein>
<keyword evidence="7" id="KW-1185">Reference proteome</keyword>
<dbReference type="InterPro" id="IPR027383">
    <property type="entry name" value="Znf_put"/>
</dbReference>
<dbReference type="AlphaFoldDB" id="A0A6C0G591"/>
<keyword evidence="3" id="KW-0472">Membrane</keyword>
<dbReference type="Pfam" id="PF10099">
    <property type="entry name" value="RskA_C"/>
    <property type="match status" value="1"/>
</dbReference>
<dbReference type="GO" id="GO:0005886">
    <property type="term" value="C:plasma membrane"/>
    <property type="evidence" value="ECO:0007669"/>
    <property type="project" value="InterPro"/>
</dbReference>
<proteinExistence type="inferred from homology"/>
<dbReference type="InterPro" id="IPR018764">
    <property type="entry name" value="RskA_C"/>
</dbReference>
<keyword evidence="3" id="KW-0812">Transmembrane</keyword>
<dbReference type="InterPro" id="IPR041916">
    <property type="entry name" value="Anti_sigma_zinc_sf"/>
</dbReference>
<accession>A0A6C0G591</accession>
<feature type="domain" description="Anti-sigma K factor RskA C-terminal" evidence="4">
    <location>
        <begin position="103"/>
        <end position="245"/>
    </location>
</feature>
<evidence type="ECO:0000256" key="3">
    <source>
        <dbReference type="SAM" id="Phobius"/>
    </source>
</evidence>
<evidence type="ECO:0000313" key="6">
    <source>
        <dbReference type="EMBL" id="QHT60175.1"/>
    </source>
</evidence>
<evidence type="ECO:0000256" key="1">
    <source>
        <dbReference type="ARBA" id="ARBA00024353"/>
    </source>
</evidence>
<reference evidence="6 7" key="1">
    <citation type="submission" date="2020-01" db="EMBL/GenBank/DDBJ databases">
        <title>Paenibacillus sp. nov., isolated from tomato rhizosphere.</title>
        <authorList>
            <person name="Weon H.-Y."/>
            <person name="Lee S.A."/>
        </authorList>
    </citation>
    <scope>NUCLEOTIDE SEQUENCE [LARGE SCALE GENOMIC DNA]</scope>
    <source>
        <strain evidence="6 7">12200R-189</strain>
    </source>
</reference>
<comment type="similarity">
    <text evidence="1">Belongs to the zinc-associated anti-sigma factor (ZAS) superfamily. Anti-sigma-W factor family.</text>
</comment>
<dbReference type="Gene3D" id="1.10.10.1320">
    <property type="entry name" value="Anti-sigma factor, zinc-finger domain"/>
    <property type="match status" value="1"/>
</dbReference>
<dbReference type="KEGG" id="plyc:GXP70_09620"/>
<gene>
    <name evidence="6" type="ORF">GXP70_09620</name>
</gene>
<evidence type="ECO:0000259" key="4">
    <source>
        <dbReference type="Pfam" id="PF10099"/>
    </source>
</evidence>
<feature type="domain" description="Putative zinc-finger" evidence="5">
    <location>
        <begin position="21"/>
        <end position="46"/>
    </location>
</feature>
<feature type="transmembrane region" description="Helical" evidence="3">
    <location>
        <begin position="98"/>
        <end position="118"/>
    </location>
</feature>
<dbReference type="Pfam" id="PF13490">
    <property type="entry name" value="zf-HC2"/>
    <property type="match status" value="1"/>
</dbReference>
<evidence type="ECO:0000259" key="5">
    <source>
        <dbReference type="Pfam" id="PF13490"/>
    </source>
</evidence>
<evidence type="ECO:0000313" key="7">
    <source>
        <dbReference type="Proteomes" id="UP000476064"/>
    </source>
</evidence>
<evidence type="ECO:0000256" key="2">
    <source>
        <dbReference type="ARBA" id="ARBA00024438"/>
    </source>
</evidence>